<keyword evidence="6" id="KW-0175">Coiled coil</keyword>
<evidence type="ECO:0000256" key="7">
    <source>
        <dbReference type="SAM" id="MobiDB-lite"/>
    </source>
</evidence>
<dbReference type="GO" id="GO:0005634">
    <property type="term" value="C:nucleus"/>
    <property type="evidence" value="ECO:0007669"/>
    <property type="project" value="UniProtKB-SubCell"/>
</dbReference>
<sequence length="1678" mass="187421">MDCHCLIDRSSIASGNILVIHGDPRKVADVIHKVVDETDVKADENDKEVLTVLDSFKERFHFQFETDFEQDNSTFKTAFHRKISDEVKPSILSLTNKDGRLLLSRHQLSYLHCHLDHLREQVRTSWPESAVIINVQNEAKGQGGLVVSSKRHDFQGVINFLHLFMANIKTSSNELDASRALFLSGAKGQRDVTRLQKEHQCQISVILPGHQVLVRAESPAGHRLFLCEGNMAATDCNMLVLPFSENQRGWTATQKRVLDRGLLTTKTELYTNWIGSPPKKRTLILRCLTPEAGETVMLVHVSDPTGGPSSGAEALTQELAQELSEGLAEARRISEPRGEFIAVPVALSTRQSLSDNLEFILPVIQDYLAKEVISATVVLYLEKLSASEKQKLVETLEKRINQKWKVQTDGVAVYEDNFSSQNLVVAGKMQDIETTFSKLQSLHVPSDIQKRASLLDSMNKPRQVRRSPTQESEADAEDNKDIGKEDDVRTVCVDGLTADDGELCQMYFQNNEQSGGGQLAQKTVVWDDDTQCGFEQRNGMLWQPGWQVVNTQSTVSYPDKLLFHNVSESISRDYLTLYLERITGQEVTDLMYADKAGDVLVVLDEEPVIENILGKTHALDGSQLQVRLYIECLGPSGGRRDVSPFTLPSRVEFKNVDKYKMVFIRQSAALQQRLVELLTDLHAKLISADNLLSVECTLTTAVPHASQLAASWTKDVQDAVNSVIDMVVVLHQEVMQDVWTETEKAVSAIKPTSQDSALILVLAENRKFIVVGVKNMADDLIKQVKQIVTQKEEEAERKKQEVTETRKLKPFQLHLLTDMSFQSEVAKRHPALKVKICIEKGEISYQGLIRDVKEAQVEMYELLMTVRQTGEVTVYSCSDSDLAKAIQIIQKSVVQHQKILQPETTELLMSSQWTEFVSKLSGDHSGVLKISHVKNDHQLLLAGIDSIMSGVIEKTERFLKENTIYMLSCHFFPSRHFFVANYWWARVVSISNNLRAYKVEVSLAESGHKFYVRGTQPGLDTMVNNLKQLGSGVKCHIARLVNQSQVKFLLSSKCKKKLEKLGRSTQCVFSLKEEPVDLVVSLESSQRATSEVDTKSAASGSQTALKRSSVPGNDENFMIFKTNYIRSNQNFKYPSTVAGGSAGVSQTTVSSSSVAEVTKLFVYGESDESIRTALRRFEDLVKDKFTRKKIEDKCIQNMTEDEARSRCTFTIPTADLHSLEKSDLNPAKNLIKTENDGQKCSVPLENQIASFIKGIKVISSVPAGSREGGVPTVLENKNPMVKRDVPKSKEKQQSPLLEKNVSKLRESKENTLIEREIDSLEYEALKYLLEDSFTCCATKTSGKGGRVTVSVPMTGDICDKIDSLWQETVSLDESDLSKLENPINTRSEGVEAFVKVFQKERKVVIFSFGYSNMNKAKHLLQVKTGKITRRSRVARKFGEGSSSSSSQQPSTHTHSKPVDRIELNTESGIKVFAYKTDITKLPVDAIVNAANNNLQHGSGVAAAIAKAAGPSLEEEGDDYINKYGPLKVSQVIPTTSGALPCRAVLHAVGPRWWDYEDKMQCQQDLEQTVFNCLETAHNMKFGSLAVSSIGSAIFGVPKDVCAEMYLQAVQRFDSHYGITSCLRQIHFIDISDEMVSKIQDVFSQKWKSARYNVQSKQHSRTQAATSGNRGQPNKNEYP</sequence>
<evidence type="ECO:0000256" key="3">
    <source>
        <dbReference type="ARBA" id="ARBA00022679"/>
    </source>
</evidence>
<dbReference type="InterPro" id="IPR052056">
    <property type="entry name" value="Mono-ARTD/PARP"/>
</dbReference>
<evidence type="ECO:0000256" key="4">
    <source>
        <dbReference type="ARBA" id="ARBA00023027"/>
    </source>
</evidence>
<dbReference type="GO" id="GO:0060335">
    <property type="term" value="P:positive regulation of type II interferon-mediated signaling pathway"/>
    <property type="evidence" value="ECO:0007669"/>
    <property type="project" value="TreeGrafter"/>
</dbReference>
<protein>
    <recommendedName>
        <fullName evidence="8">Macro domain-containing protein</fullName>
    </recommendedName>
</protein>
<dbReference type="PROSITE" id="PS51154">
    <property type="entry name" value="MACRO"/>
    <property type="match status" value="1"/>
</dbReference>
<evidence type="ECO:0000256" key="1">
    <source>
        <dbReference type="ARBA" id="ARBA00004123"/>
    </source>
</evidence>
<dbReference type="InterPro" id="IPR002589">
    <property type="entry name" value="Macro_dom"/>
</dbReference>
<feature type="coiled-coil region" evidence="6">
    <location>
        <begin position="781"/>
        <end position="808"/>
    </location>
</feature>
<proteinExistence type="predicted"/>
<dbReference type="Gene3D" id="3.40.220.10">
    <property type="entry name" value="Leucine Aminopeptidase, subunit E, domain 1"/>
    <property type="match status" value="1"/>
</dbReference>
<dbReference type="CDD" id="cd02907">
    <property type="entry name" value="Macro_Af1521_BAL-like"/>
    <property type="match status" value="1"/>
</dbReference>
<comment type="caution">
    <text evidence="9">The sequence shown here is derived from an EMBL/GenBank/DDBJ whole genome shotgun (WGS) entry which is preliminary data.</text>
</comment>
<evidence type="ECO:0000313" key="10">
    <source>
        <dbReference type="Proteomes" id="UP000245119"/>
    </source>
</evidence>
<dbReference type="InterPro" id="IPR043472">
    <property type="entry name" value="Macro_dom-like"/>
</dbReference>
<dbReference type="GO" id="GO:0010629">
    <property type="term" value="P:negative regulation of gene expression"/>
    <property type="evidence" value="ECO:0007669"/>
    <property type="project" value="TreeGrafter"/>
</dbReference>
<dbReference type="GO" id="GO:0003950">
    <property type="term" value="F:NAD+ poly-ADP-ribosyltransferase activity"/>
    <property type="evidence" value="ECO:0007669"/>
    <property type="project" value="TreeGrafter"/>
</dbReference>
<feature type="region of interest" description="Disordered" evidence="7">
    <location>
        <begin position="1655"/>
        <end position="1678"/>
    </location>
</feature>
<dbReference type="EMBL" id="PZQS01000005">
    <property type="protein sequence ID" value="PVD29434.1"/>
    <property type="molecule type" value="Genomic_DNA"/>
</dbReference>
<accession>A0A2T7P7N2</accession>
<dbReference type="GO" id="GO:1990404">
    <property type="term" value="F:NAD+-protein mono-ADP-ribosyltransferase activity"/>
    <property type="evidence" value="ECO:0007669"/>
    <property type="project" value="TreeGrafter"/>
</dbReference>
<evidence type="ECO:0000259" key="8">
    <source>
        <dbReference type="PROSITE" id="PS51154"/>
    </source>
</evidence>
<organism evidence="9 10">
    <name type="scientific">Pomacea canaliculata</name>
    <name type="common">Golden apple snail</name>
    <dbReference type="NCBI Taxonomy" id="400727"/>
    <lineage>
        <taxon>Eukaryota</taxon>
        <taxon>Metazoa</taxon>
        <taxon>Spiralia</taxon>
        <taxon>Lophotrochozoa</taxon>
        <taxon>Mollusca</taxon>
        <taxon>Gastropoda</taxon>
        <taxon>Caenogastropoda</taxon>
        <taxon>Architaenioglossa</taxon>
        <taxon>Ampullarioidea</taxon>
        <taxon>Ampullariidae</taxon>
        <taxon>Pomacea</taxon>
    </lineage>
</organism>
<keyword evidence="4" id="KW-0520">NAD</keyword>
<dbReference type="PANTHER" id="PTHR14453">
    <property type="entry name" value="PARP/ZINC FINGER CCCH TYPE DOMAIN CONTAINING PROTEIN"/>
    <property type="match status" value="1"/>
</dbReference>
<evidence type="ECO:0000256" key="2">
    <source>
        <dbReference type="ARBA" id="ARBA00022676"/>
    </source>
</evidence>
<dbReference type="GO" id="GO:0070212">
    <property type="term" value="P:protein poly-ADP-ribosylation"/>
    <property type="evidence" value="ECO:0007669"/>
    <property type="project" value="TreeGrafter"/>
</dbReference>
<dbReference type="Pfam" id="PF23085">
    <property type="entry name" value="RRM_PARP14_3"/>
    <property type="match status" value="1"/>
</dbReference>
<dbReference type="OrthoDB" id="6159649at2759"/>
<keyword evidence="10" id="KW-1185">Reference proteome</keyword>
<keyword evidence="3" id="KW-0808">Transferase</keyword>
<evidence type="ECO:0000256" key="6">
    <source>
        <dbReference type="SAM" id="Coils"/>
    </source>
</evidence>
<dbReference type="PANTHER" id="PTHR14453:SF70">
    <property type="entry name" value="PROTEIN MONO-ADP-RIBOSYLTRANSFERASE PARP9"/>
    <property type="match status" value="1"/>
</dbReference>
<feature type="compositionally biased region" description="Low complexity" evidence="7">
    <location>
        <begin position="1441"/>
        <end position="1452"/>
    </location>
</feature>
<dbReference type="GO" id="GO:0005737">
    <property type="term" value="C:cytoplasm"/>
    <property type="evidence" value="ECO:0007669"/>
    <property type="project" value="TreeGrafter"/>
</dbReference>
<keyword evidence="5" id="KW-0539">Nucleus</keyword>
<dbReference type="Gene3D" id="3.30.70.330">
    <property type="match status" value="1"/>
</dbReference>
<name>A0A2T7P7N2_POMCA</name>
<feature type="compositionally biased region" description="Polar residues" evidence="7">
    <location>
        <begin position="1090"/>
        <end position="1106"/>
    </location>
</feature>
<dbReference type="SUPFAM" id="SSF52949">
    <property type="entry name" value="Macro domain-like"/>
    <property type="match status" value="1"/>
</dbReference>
<dbReference type="GO" id="GO:0044389">
    <property type="term" value="F:ubiquitin-like protein ligase binding"/>
    <property type="evidence" value="ECO:0007669"/>
    <property type="project" value="TreeGrafter"/>
</dbReference>
<feature type="domain" description="Macro" evidence="8">
    <location>
        <begin position="1458"/>
        <end position="1646"/>
    </location>
</feature>
<dbReference type="Proteomes" id="UP000245119">
    <property type="component" value="Linkage Group LG5"/>
</dbReference>
<feature type="region of interest" description="Disordered" evidence="7">
    <location>
        <begin position="1090"/>
        <end position="1109"/>
    </location>
</feature>
<dbReference type="InterPro" id="IPR012677">
    <property type="entry name" value="Nucleotide-bd_a/b_plait_sf"/>
</dbReference>
<feature type="region of interest" description="Disordered" evidence="7">
    <location>
        <begin position="1436"/>
        <end position="1460"/>
    </location>
</feature>
<comment type="subcellular location">
    <subcellularLocation>
        <location evidence="1">Nucleus</location>
    </subcellularLocation>
</comment>
<dbReference type="SMART" id="SM00506">
    <property type="entry name" value="A1pp"/>
    <property type="match status" value="1"/>
</dbReference>
<dbReference type="GO" id="GO:0003714">
    <property type="term" value="F:transcription corepressor activity"/>
    <property type="evidence" value="ECO:0007669"/>
    <property type="project" value="TreeGrafter"/>
</dbReference>
<evidence type="ECO:0000313" key="9">
    <source>
        <dbReference type="EMBL" id="PVD29434.1"/>
    </source>
</evidence>
<dbReference type="Pfam" id="PF01661">
    <property type="entry name" value="Macro"/>
    <property type="match status" value="1"/>
</dbReference>
<gene>
    <name evidence="9" type="ORF">C0Q70_08685</name>
</gene>
<evidence type="ECO:0000256" key="5">
    <source>
        <dbReference type="ARBA" id="ARBA00023242"/>
    </source>
</evidence>
<reference evidence="9 10" key="1">
    <citation type="submission" date="2018-04" db="EMBL/GenBank/DDBJ databases">
        <title>The genome of golden apple snail Pomacea canaliculata provides insight into stress tolerance and invasive adaptation.</title>
        <authorList>
            <person name="Liu C."/>
            <person name="Liu B."/>
            <person name="Ren Y."/>
            <person name="Zhang Y."/>
            <person name="Wang H."/>
            <person name="Li S."/>
            <person name="Jiang F."/>
            <person name="Yin L."/>
            <person name="Zhang G."/>
            <person name="Qian W."/>
            <person name="Fan W."/>
        </authorList>
    </citation>
    <scope>NUCLEOTIDE SEQUENCE [LARGE SCALE GENOMIC DNA]</scope>
    <source>
        <strain evidence="9">SZHN2017</strain>
        <tissue evidence="9">Muscle</tissue>
    </source>
</reference>
<keyword evidence="2" id="KW-0328">Glycosyltransferase</keyword>
<feature type="region of interest" description="Disordered" evidence="7">
    <location>
        <begin position="457"/>
        <end position="482"/>
    </location>
</feature>